<name>A0A1I4KKX0_9ACTN</name>
<evidence type="ECO:0000313" key="3">
    <source>
        <dbReference type="Proteomes" id="UP000199152"/>
    </source>
</evidence>
<dbReference type="SUPFAM" id="SSF48452">
    <property type="entry name" value="TPR-like"/>
    <property type="match status" value="1"/>
</dbReference>
<organism evidence="2 3">
    <name type="scientific">Geodermatophilus ruber</name>
    <dbReference type="NCBI Taxonomy" id="504800"/>
    <lineage>
        <taxon>Bacteria</taxon>
        <taxon>Bacillati</taxon>
        <taxon>Actinomycetota</taxon>
        <taxon>Actinomycetes</taxon>
        <taxon>Geodermatophilales</taxon>
        <taxon>Geodermatophilaceae</taxon>
        <taxon>Geodermatophilus</taxon>
    </lineage>
</organism>
<reference evidence="2 3" key="1">
    <citation type="submission" date="2016-10" db="EMBL/GenBank/DDBJ databases">
        <authorList>
            <person name="de Groot N.N."/>
        </authorList>
    </citation>
    <scope>NUCLEOTIDE SEQUENCE [LARGE SCALE GENOMIC DNA]</scope>
    <source>
        <strain evidence="2 3">DSM 45317</strain>
    </source>
</reference>
<proteinExistence type="predicted"/>
<dbReference type="STRING" id="504800.SAMN04488085_11825"/>
<dbReference type="EMBL" id="FOSW01000018">
    <property type="protein sequence ID" value="SFL79435.1"/>
    <property type="molecule type" value="Genomic_DNA"/>
</dbReference>
<dbReference type="InParanoid" id="A0A1I4KKX0"/>
<evidence type="ECO:0008006" key="4">
    <source>
        <dbReference type="Google" id="ProtNLM"/>
    </source>
</evidence>
<evidence type="ECO:0000256" key="1">
    <source>
        <dbReference type="SAM" id="MobiDB-lite"/>
    </source>
</evidence>
<dbReference type="Proteomes" id="UP000199152">
    <property type="component" value="Unassembled WGS sequence"/>
</dbReference>
<feature type="region of interest" description="Disordered" evidence="1">
    <location>
        <begin position="1"/>
        <end position="24"/>
    </location>
</feature>
<accession>A0A1I4KKX0</accession>
<keyword evidence="3" id="KW-1185">Reference proteome</keyword>
<gene>
    <name evidence="2" type="ORF">SAMN04488085_11825</name>
</gene>
<dbReference type="Gene3D" id="1.25.40.10">
    <property type="entry name" value="Tetratricopeptide repeat domain"/>
    <property type="match status" value="1"/>
</dbReference>
<sequence>MNMHAAIPMTSGPTRGPGLPGEEDVFRATGVRASHLSPIPRAGVLPPHHPGRGCADHSGYPYPLWSGGLLPEPEPGRPGEVRLRGRHLEATVDLAHGGRLLELVTWGGAGLSAVAHAVMDGRDARGTGLRGGVEWNPSRLRRSPLALEPVHATVSLPDRLGGDRLRWWELERAGGYLCQVDLHLPDGAPVLLVAVRQTPLTSAVDGAEPGFTMLVDDARWGGTGDDGSATILTGAAAISVFGDITRHTDGDSTGAEPVARPANDGQVVRWLALAVAPVDSERLAALVPAVLAGLEDPAPADGTGQVGTGSAWAGLEVVRARERGTAVPVVPAATPVREPAEPADVAARLRGVPEQQWLHLFRDEGLGTSDRVHPGDVGHPVGHHWLSELRRAHRRESLGDWRVHLRLGDIAFLDGDLREAHQRWSWSHALRPTVWTERNLALVDLAAGRIQDAAVRLLRAHRIDPQEVELGVEAVGCLLGAARVQDCTVVLDRMAVRAQDSSARYWLLRAEVALRSAAGEQAHAHLEEARRCPDGKAFEPWCHSIAESLRT</sequence>
<dbReference type="Pfam" id="PF14559">
    <property type="entry name" value="TPR_19"/>
    <property type="match status" value="1"/>
</dbReference>
<dbReference type="InterPro" id="IPR011990">
    <property type="entry name" value="TPR-like_helical_dom_sf"/>
</dbReference>
<protein>
    <recommendedName>
        <fullName evidence="4">Tetratricopeptide repeat-containing protein</fullName>
    </recommendedName>
</protein>
<dbReference type="AlphaFoldDB" id="A0A1I4KKX0"/>
<evidence type="ECO:0000313" key="2">
    <source>
        <dbReference type="EMBL" id="SFL79435.1"/>
    </source>
</evidence>